<reference evidence="2 3" key="1">
    <citation type="journal article" date="2022" name="Allergy">
        <title>Genome assembly and annotation of Periplaneta americana reveal a comprehensive cockroach allergen profile.</title>
        <authorList>
            <person name="Wang L."/>
            <person name="Xiong Q."/>
            <person name="Saelim N."/>
            <person name="Wang L."/>
            <person name="Nong W."/>
            <person name="Wan A.T."/>
            <person name="Shi M."/>
            <person name="Liu X."/>
            <person name="Cao Q."/>
            <person name="Hui J.H.L."/>
            <person name="Sookrung N."/>
            <person name="Leung T.F."/>
            <person name="Tungtrongchitr A."/>
            <person name="Tsui S.K.W."/>
        </authorList>
    </citation>
    <scope>NUCLEOTIDE SEQUENCE [LARGE SCALE GENOMIC DNA]</scope>
    <source>
        <strain evidence="2">PWHHKU_190912</strain>
    </source>
</reference>
<organism evidence="2 3">
    <name type="scientific">Periplaneta americana</name>
    <name type="common">American cockroach</name>
    <name type="synonym">Blatta americana</name>
    <dbReference type="NCBI Taxonomy" id="6978"/>
    <lineage>
        <taxon>Eukaryota</taxon>
        <taxon>Metazoa</taxon>
        <taxon>Ecdysozoa</taxon>
        <taxon>Arthropoda</taxon>
        <taxon>Hexapoda</taxon>
        <taxon>Insecta</taxon>
        <taxon>Pterygota</taxon>
        <taxon>Neoptera</taxon>
        <taxon>Polyneoptera</taxon>
        <taxon>Dictyoptera</taxon>
        <taxon>Blattodea</taxon>
        <taxon>Blattoidea</taxon>
        <taxon>Blattidae</taxon>
        <taxon>Blattinae</taxon>
        <taxon>Periplaneta</taxon>
    </lineage>
</organism>
<dbReference type="Proteomes" id="UP001148838">
    <property type="component" value="Unassembled WGS sequence"/>
</dbReference>
<keyword evidence="3" id="KW-1185">Reference proteome</keyword>
<evidence type="ECO:0000313" key="2">
    <source>
        <dbReference type="EMBL" id="KAJ4441782.1"/>
    </source>
</evidence>
<feature type="region of interest" description="Disordered" evidence="1">
    <location>
        <begin position="1"/>
        <end position="20"/>
    </location>
</feature>
<comment type="caution">
    <text evidence="2">The sequence shown here is derived from an EMBL/GenBank/DDBJ whole genome shotgun (WGS) entry which is preliminary data.</text>
</comment>
<sequence length="82" mass="9220">MAGLCEGGNEPPGSLKATDGNKVAARQLYTERYSGRHLPCGKTFARIHQRLLERGAVQKRVSDVGRPREVPQDIHRNRRRSL</sequence>
<dbReference type="EMBL" id="JAJSOF020000015">
    <property type="protein sequence ID" value="KAJ4441782.1"/>
    <property type="molecule type" value="Genomic_DNA"/>
</dbReference>
<gene>
    <name evidence="2" type="ORF">ANN_11640</name>
</gene>
<accession>A0ABQ8T7E2</accession>
<name>A0ABQ8T7E2_PERAM</name>
<feature type="region of interest" description="Disordered" evidence="1">
    <location>
        <begin position="59"/>
        <end position="82"/>
    </location>
</feature>
<feature type="compositionally biased region" description="Basic and acidic residues" evidence="1">
    <location>
        <begin position="60"/>
        <end position="75"/>
    </location>
</feature>
<evidence type="ECO:0000313" key="3">
    <source>
        <dbReference type="Proteomes" id="UP001148838"/>
    </source>
</evidence>
<protein>
    <submittedName>
        <fullName evidence="2">Uncharacterized protein</fullName>
    </submittedName>
</protein>
<evidence type="ECO:0000256" key="1">
    <source>
        <dbReference type="SAM" id="MobiDB-lite"/>
    </source>
</evidence>
<proteinExistence type="predicted"/>